<dbReference type="AlphaFoldDB" id="X1H2G8"/>
<organism evidence="1">
    <name type="scientific">marine sediment metagenome</name>
    <dbReference type="NCBI Taxonomy" id="412755"/>
    <lineage>
        <taxon>unclassified sequences</taxon>
        <taxon>metagenomes</taxon>
        <taxon>ecological metagenomes</taxon>
    </lineage>
</organism>
<feature type="non-terminal residue" evidence="1">
    <location>
        <position position="85"/>
    </location>
</feature>
<proteinExistence type="predicted"/>
<evidence type="ECO:0000313" key="1">
    <source>
        <dbReference type="EMBL" id="GAH51305.1"/>
    </source>
</evidence>
<accession>X1H2G8</accession>
<gene>
    <name evidence="1" type="ORF">S03H2_31825</name>
</gene>
<dbReference type="EMBL" id="BARU01019319">
    <property type="protein sequence ID" value="GAH51305.1"/>
    <property type="molecule type" value="Genomic_DNA"/>
</dbReference>
<name>X1H2G8_9ZZZZ</name>
<sequence length="85" mass="9383">MANAENVKTIKSRRENRTVELEPYIGKPDIERLLAAFRGEKTDRVPNFEILIEDEHVGKMLGRYAGNTLAIGGDPAKGADEAQDA</sequence>
<protein>
    <submittedName>
        <fullName evidence="1">Uncharacterized protein</fullName>
    </submittedName>
</protein>
<reference evidence="1" key="1">
    <citation type="journal article" date="2014" name="Front. Microbiol.">
        <title>High frequency of phylogenetically diverse reductive dehalogenase-homologous genes in deep subseafloor sedimentary metagenomes.</title>
        <authorList>
            <person name="Kawai M."/>
            <person name="Futagami T."/>
            <person name="Toyoda A."/>
            <person name="Takaki Y."/>
            <person name="Nishi S."/>
            <person name="Hori S."/>
            <person name="Arai W."/>
            <person name="Tsubouchi T."/>
            <person name="Morono Y."/>
            <person name="Uchiyama I."/>
            <person name="Ito T."/>
            <person name="Fujiyama A."/>
            <person name="Inagaki F."/>
            <person name="Takami H."/>
        </authorList>
    </citation>
    <scope>NUCLEOTIDE SEQUENCE</scope>
    <source>
        <strain evidence="1">Expedition CK06-06</strain>
    </source>
</reference>
<comment type="caution">
    <text evidence="1">The sequence shown here is derived from an EMBL/GenBank/DDBJ whole genome shotgun (WGS) entry which is preliminary data.</text>
</comment>